<protein>
    <recommendedName>
        <fullName evidence="3">Multidrug resistance protein MdtA-like C-terminal permuted SH3 domain-containing protein</fullName>
    </recommendedName>
</protein>
<dbReference type="GO" id="GO:0015562">
    <property type="term" value="F:efflux transmembrane transporter activity"/>
    <property type="evidence" value="ECO:0007669"/>
    <property type="project" value="TreeGrafter"/>
</dbReference>
<keyword evidence="2" id="KW-1133">Transmembrane helix</keyword>
<dbReference type="EMBL" id="AKFT01000009">
    <property type="protein sequence ID" value="EJF47543.1"/>
    <property type="molecule type" value="Genomic_DNA"/>
</dbReference>
<feature type="compositionally biased region" description="Low complexity" evidence="1">
    <location>
        <begin position="208"/>
        <end position="226"/>
    </location>
</feature>
<keyword evidence="2" id="KW-0472">Membrane</keyword>
<dbReference type="RefSeq" id="WP_008729564.1">
    <property type="nucleotide sequence ID" value="NZ_AKFT01000009.1"/>
</dbReference>
<feature type="domain" description="Multidrug resistance protein MdtA-like C-terminal permuted SH3" evidence="3">
    <location>
        <begin position="259"/>
        <end position="314"/>
    </location>
</feature>
<feature type="transmembrane region" description="Helical" evidence="2">
    <location>
        <begin position="12"/>
        <end position="30"/>
    </location>
</feature>
<dbReference type="Proteomes" id="UP000002941">
    <property type="component" value="Unassembled WGS sequence"/>
</dbReference>
<dbReference type="PANTHER" id="PTHR30469:SF15">
    <property type="entry name" value="HLYD FAMILY OF SECRETION PROTEINS"/>
    <property type="match status" value="1"/>
</dbReference>
<proteinExistence type="predicted"/>
<dbReference type="AlphaFoldDB" id="J1HPL4"/>
<dbReference type="InterPro" id="IPR058627">
    <property type="entry name" value="MdtA-like_C"/>
</dbReference>
<evidence type="ECO:0000256" key="1">
    <source>
        <dbReference type="SAM" id="MobiDB-lite"/>
    </source>
</evidence>
<dbReference type="Pfam" id="PF25967">
    <property type="entry name" value="RND-MFP_C"/>
    <property type="match status" value="1"/>
</dbReference>
<keyword evidence="5" id="KW-1185">Reference proteome</keyword>
<keyword evidence="2" id="KW-0812">Transmembrane</keyword>
<organism evidence="4 5">
    <name type="scientific">Actinomyces massiliensis F0489</name>
    <dbReference type="NCBI Taxonomy" id="1125718"/>
    <lineage>
        <taxon>Bacteria</taxon>
        <taxon>Bacillati</taxon>
        <taxon>Actinomycetota</taxon>
        <taxon>Actinomycetes</taxon>
        <taxon>Actinomycetales</taxon>
        <taxon>Actinomycetaceae</taxon>
        <taxon>Actinomyces</taxon>
    </lineage>
</organism>
<dbReference type="GO" id="GO:1990281">
    <property type="term" value="C:efflux pump complex"/>
    <property type="evidence" value="ECO:0007669"/>
    <property type="project" value="TreeGrafter"/>
</dbReference>
<dbReference type="eggNOG" id="COG0845">
    <property type="taxonomic scope" value="Bacteria"/>
</dbReference>
<dbReference type="PATRIC" id="fig|1125718.3.peg.157"/>
<reference evidence="4 5" key="1">
    <citation type="submission" date="2012-05" db="EMBL/GenBank/DDBJ databases">
        <authorList>
            <person name="Harkins D.M."/>
            <person name="Madupu R."/>
            <person name="Durkin A.S."/>
            <person name="Torralba M."/>
            <person name="Methe B."/>
            <person name="Sutton G.G."/>
            <person name="Nelson K.E."/>
        </authorList>
    </citation>
    <scope>NUCLEOTIDE SEQUENCE [LARGE SCALE GENOMIC DNA]</scope>
    <source>
        <strain evidence="4 5">F0489</strain>
    </source>
</reference>
<evidence type="ECO:0000313" key="5">
    <source>
        <dbReference type="Proteomes" id="UP000002941"/>
    </source>
</evidence>
<dbReference type="PANTHER" id="PTHR30469">
    <property type="entry name" value="MULTIDRUG RESISTANCE PROTEIN MDTA"/>
    <property type="match status" value="1"/>
</dbReference>
<evidence type="ECO:0000256" key="2">
    <source>
        <dbReference type="SAM" id="Phobius"/>
    </source>
</evidence>
<dbReference type="OrthoDB" id="4401807at2"/>
<gene>
    <name evidence="4" type="ORF">HMPREF1318_0751</name>
</gene>
<comment type="caution">
    <text evidence="4">The sequence shown here is derived from an EMBL/GenBank/DDBJ whole genome shotgun (WGS) entry which is preliminary data.</text>
</comment>
<name>J1HPL4_9ACTO</name>
<sequence length="349" mass="36322">MKKKYILPAVKIFIAVVIAIALTKIAFFSGQEGQNQADISSGLEVTTRTTTATVGDITSTVEVKGQVVQDKAVEAKATLTGTVDSLTVAKDAMITQGEPLLYLKKTEPQEPKTDAEGNTVTPSDKVTWGTVYAPVSGKVTYNVIENQDTTTGMVVASVTPQTYSATGDITAAQQYRLTNAPAAATISTTDGPAPFSCTDLKIGTKENTSTTTGQDGSSTTTSSGDGTKVEVRCSVPAEQQVFAGLKITIGIDAGSATGAVLAPVTAVEGSVTTGNVWVVTDPDNPKDAEKREVSLGINDGTNIQITNGLAEGETILQYVPGKDIVRTGNPNTCEPDNSACYDENGKEIL</sequence>
<evidence type="ECO:0000313" key="4">
    <source>
        <dbReference type="EMBL" id="EJF47543.1"/>
    </source>
</evidence>
<accession>J1HPL4</accession>
<feature type="region of interest" description="Disordered" evidence="1">
    <location>
        <begin position="199"/>
        <end position="227"/>
    </location>
</feature>
<evidence type="ECO:0000259" key="3">
    <source>
        <dbReference type="Pfam" id="PF25967"/>
    </source>
</evidence>
<dbReference type="Gene3D" id="2.40.420.20">
    <property type="match status" value="1"/>
</dbReference>